<evidence type="ECO:0000256" key="3">
    <source>
        <dbReference type="RuleBase" id="RU000363"/>
    </source>
</evidence>
<name>A0A413R5J1_9FIRM</name>
<sequence length="256" mass="28323">MKQKTVVITGASSGIGMEFARAFSKMGCRLILTARRKERLEKLREELGTPCKIIVADLSREGECYQFFENIADEPVDVFINNAGFGTCGKFDETDLGKEVSMINVNIKAMHILFKKMVIKMKKQGYGRILNVASSAGLLPAGPYMATYYATKSYIVSITKAVAEELKELGSNIYVGALCPGPVDTEFNENADVIFALRGITPRFCVKEAIYGMKKKQVIIVPSLKMKLAVMGQKLLPSNILMKIVAKQQKKKTENS</sequence>
<dbReference type="PRINTS" id="PR00080">
    <property type="entry name" value="SDRFAMILY"/>
</dbReference>
<keyword evidence="5" id="KW-1185">Reference proteome</keyword>
<gene>
    <name evidence="4" type="ORF">DW944_10285</name>
</gene>
<dbReference type="Proteomes" id="UP000284779">
    <property type="component" value="Unassembled WGS sequence"/>
</dbReference>
<comment type="caution">
    <text evidence="4">The sequence shown here is derived from an EMBL/GenBank/DDBJ whole genome shotgun (WGS) entry which is preliminary data.</text>
</comment>
<dbReference type="PANTHER" id="PTHR44196:SF2">
    <property type="entry name" value="SHORT-CHAIN DEHYDROGENASE-RELATED"/>
    <property type="match status" value="1"/>
</dbReference>
<dbReference type="InterPro" id="IPR036291">
    <property type="entry name" value="NAD(P)-bd_dom_sf"/>
</dbReference>
<reference evidence="4 5" key="1">
    <citation type="submission" date="2018-08" db="EMBL/GenBank/DDBJ databases">
        <title>A genome reference for cultivated species of the human gut microbiota.</title>
        <authorList>
            <person name="Zou Y."/>
            <person name="Xue W."/>
            <person name="Luo G."/>
        </authorList>
    </citation>
    <scope>NUCLEOTIDE SEQUENCE [LARGE SCALE GENOMIC DNA]</scope>
    <source>
        <strain evidence="4 5">AM44-11BH</strain>
    </source>
</reference>
<dbReference type="GO" id="GO:0016020">
    <property type="term" value="C:membrane"/>
    <property type="evidence" value="ECO:0007669"/>
    <property type="project" value="TreeGrafter"/>
</dbReference>
<organism evidence="4 5">
    <name type="scientific">Eubacterium ventriosum</name>
    <dbReference type="NCBI Taxonomy" id="39496"/>
    <lineage>
        <taxon>Bacteria</taxon>
        <taxon>Bacillati</taxon>
        <taxon>Bacillota</taxon>
        <taxon>Clostridia</taxon>
        <taxon>Eubacteriales</taxon>
        <taxon>Eubacteriaceae</taxon>
        <taxon>Eubacterium</taxon>
    </lineage>
</organism>
<dbReference type="Pfam" id="PF00106">
    <property type="entry name" value="adh_short"/>
    <property type="match status" value="1"/>
</dbReference>
<evidence type="ECO:0000256" key="2">
    <source>
        <dbReference type="ARBA" id="ARBA00023002"/>
    </source>
</evidence>
<dbReference type="PANTHER" id="PTHR44196">
    <property type="entry name" value="DEHYDROGENASE/REDUCTASE SDR FAMILY MEMBER 7B"/>
    <property type="match status" value="1"/>
</dbReference>
<comment type="similarity">
    <text evidence="1 3">Belongs to the short-chain dehydrogenases/reductases (SDR) family.</text>
</comment>
<evidence type="ECO:0000256" key="1">
    <source>
        <dbReference type="ARBA" id="ARBA00006484"/>
    </source>
</evidence>
<dbReference type="SUPFAM" id="SSF51735">
    <property type="entry name" value="NAD(P)-binding Rossmann-fold domains"/>
    <property type="match status" value="1"/>
</dbReference>
<dbReference type="PRINTS" id="PR00081">
    <property type="entry name" value="GDHRDH"/>
</dbReference>
<protein>
    <submittedName>
        <fullName evidence="4">SDR family NAD(P)-dependent oxidoreductase</fullName>
    </submittedName>
</protein>
<dbReference type="GO" id="GO:0016491">
    <property type="term" value="F:oxidoreductase activity"/>
    <property type="evidence" value="ECO:0007669"/>
    <property type="project" value="UniProtKB-KW"/>
</dbReference>
<proteinExistence type="inferred from homology"/>
<evidence type="ECO:0000313" key="5">
    <source>
        <dbReference type="Proteomes" id="UP000284779"/>
    </source>
</evidence>
<dbReference type="Gene3D" id="3.40.50.720">
    <property type="entry name" value="NAD(P)-binding Rossmann-like Domain"/>
    <property type="match status" value="1"/>
</dbReference>
<dbReference type="RefSeq" id="WP_117971319.1">
    <property type="nucleotide sequence ID" value="NZ_CAUBDO010000016.1"/>
</dbReference>
<dbReference type="AlphaFoldDB" id="A0A413R5J1"/>
<dbReference type="EMBL" id="QSFD01000011">
    <property type="protein sequence ID" value="RHA17078.1"/>
    <property type="molecule type" value="Genomic_DNA"/>
</dbReference>
<evidence type="ECO:0000313" key="4">
    <source>
        <dbReference type="EMBL" id="RHA17078.1"/>
    </source>
</evidence>
<accession>A0A413R5J1</accession>
<dbReference type="PIRSF" id="PIRSF000126">
    <property type="entry name" value="11-beta-HSD1"/>
    <property type="match status" value="1"/>
</dbReference>
<dbReference type="CDD" id="cd05233">
    <property type="entry name" value="SDR_c"/>
    <property type="match status" value="1"/>
</dbReference>
<keyword evidence="2" id="KW-0560">Oxidoreductase</keyword>
<dbReference type="InterPro" id="IPR002347">
    <property type="entry name" value="SDR_fam"/>
</dbReference>